<keyword evidence="4" id="KW-1185">Reference proteome</keyword>
<name>A0A1Q9ELN9_SYMMI</name>
<feature type="transmembrane region" description="Helical" evidence="2">
    <location>
        <begin position="328"/>
        <end position="350"/>
    </location>
</feature>
<dbReference type="EMBL" id="LSRX01000120">
    <property type="protein sequence ID" value="OLQ08330.1"/>
    <property type="molecule type" value="Genomic_DNA"/>
</dbReference>
<feature type="transmembrane region" description="Helical" evidence="2">
    <location>
        <begin position="151"/>
        <end position="171"/>
    </location>
</feature>
<feature type="compositionally biased region" description="Polar residues" evidence="1">
    <location>
        <begin position="80"/>
        <end position="90"/>
    </location>
</feature>
<accession>A0A1Q9ELN9</accession>
<evidence type="ECO:0000313" key="4">
    <source>
        <dbReference type="Proteomes" id="UP000186817"/>
    </source>
</evidence>
<keyword evidence="2" id="KW-0812">Transmembrane</keyword>
<keyword evidence="2" id="KW-1133">Transmembrane helix</keyword>
<feature type="transmembrane region" description="Helical" evidence="2">
    <location>
        <begin position="838"/>
        <end position="863"/>
    </location>
</feature>
<feature type="region of interest" description="Disordered" evidence="1">
    <location>
        <begin position="877"/>
        <end position="906"/>
    </location>
</feature>
<dbReference type="OrthoDB" id="424582at2759"/>
<organism evidence="3 4">
    <name type="scientific">Symbiodinium microadriaticum</name>
    <name type="common">Dinoflagellate</name>
    <name type="synonym">Zooxanthella microadriatica</name>
    <dbReference type="NCBI Taxonomy" id="2951"/>
    <lineage>
        <taxon>Eukaryota</taxon>
        <taxon>Sar</taxon>
        <taxon>Alveolata</taxon>
        <taxon>Dinophyceae</taxon>
        <taxon>Suessiales</taxon>
        <taxon>Symbiodiniaceae</taxon>
        <taxon>Symbiodinium</taxon>
    </lineage>
</organism>
<feature type="transmembrane region" description="Helical" evidence="2">
    <location>
        <begin position="178"/>
        <end position="200"/>
    </location>
</feature>
<dbReference type="AlphaFoldDB" id="A0A1Q9ELN9"/>
<feature type="region of interest" description="Disordered" evidence="1">
    <location>
        <begin position="36"/>
        <end position="90"/>
    </location>
</feature>
<evidence type="ECO:0000256" key="2">
    <source>
        <dbReference type="SAM" id="Phobius"/>
    </source>
</evidence>
<feature type="compositionally biased region" description="Basic and acidic residues" evidence="1">
    <location>
        <begin position="882"/>
        <end position="906"/>
    </location>
</feature>
<gene>
    <name evidence="3" type="ORF">AK812_SmicGene8169</name>
</gene>
<feature type="compositionally biased region" description="Basic and acidic residues" evidence="1">
    <location>
        <begin position="53"/>
        <end position="79"/>
    </location>
</feature>
<feature type="transmembrane region" description="Helical" evidence="2">
    <location>
        <begin position="230"/>
        <end position="252"/>
    </location>
</feature>
<keyword evidence="2" id="KW-0472">Membrane</keyword>
<comment type="caution">
    <text evidence="3">The sequence shown here is derived from an EMBL/GenBank/DDBJ whole genome shotgun (WGS) entry which is preliminary data.</text>
</comment>
<feature type="transmembrane region" description="Helical" evidence="2">
    <location>
        <begin position="259"/>
        <end position="277"/>
    </location>
</feature>
<evidence type="ECO:0000256" key="1">
    <source>
        <dbReference type="SAM" id="MobiDB-lite"/>
    </source>
</evidence>
<evidence type="ECO:0000313" key="3">
    <source>
        <dbReference type="EMBL" id="OLQ08330.1"/>
    </source>
</evidence>
<protein>
    <submittedName>
        <fullName evidence="3">Uncharacterized protein</fullName>
    </submittedName>
</protein>
<feature type="transmembrane region" description="Helical" evidence="2">
    <location>
        <begin position="297"/>
        <end position="321"/>
    </location>
</feature>
<reference evidence="3 4" key="1">
    <citation type="submission" date="2016-02" db="EMBL/GenBank/DDBJ databases">
        <title>Genome analysis of coral dinoflagellate symbionts highlights evolutionary adaptations to a symbiotic lifestyle.</title>
        <authorList>
            <person name="Aranda M."/>
            <person name="Li Y."/>
            <person name="Liew Y.J."/>
            <person name="Baumgarten S."/>
            <person name="Simakov O."/>
            <person name="Wilson M."/>
            <person name="Piel J."/>
            <person name="Ashoor H."/>
            <person name="Bougouffa S."/>
            <person name="Bajic V.B."/>
            <person name="Ryu T."/>
            <person name="Ravasi T."/>
            <person name="Bayer T."/>
            <person name="Micklem G."/>
            <person name="Kim H."/>
            <person name="Bhak J."/>
            <person name="Lajeunesse T.C."/>
            <person name="Voolstra C.R."/>
        </authorList>
    </citation>
    <scope>NUCLEOTIDE SEQUENCE [LARGE SCALE GENOMIC DNA]</scope>
    <source>
        <strain evidence="3 4">CCMP2467</strain>
    </source>
</reference>
<proteinExistence type="predicted"/>
<dbReference type="Proteomes" id="UP000186817">
    <property type="component" value="Unassembled WGS sequence"/>
</dbReference>
<sequence length="906" mass="97515">MQGSRLDYAVKALHLLRNLEDRRLVLEALVPQKVVPNGPPMPHMPKGTTATRQEVKSEGREKSAAIDDLTAPKHADHAEATSQKPSTGSSLSLPCEDVYLFHSQVKRSPVLMYTSHISTWLAKSPHQAGVATVAVVIGLLCAWNGPRVWQALVIAASSLIVAWLVHFEAVLKNLVPSLFAELVLTLAAASAVALAVHTGFEGSQVLVGAFAGFTAASYCSDWAHTVDDHIAGAALLWYCFGGAFGTWILLAWRRELLSTVAPLFGSFLVVSGSGSLLSRAVSLPCLPQRGVWSVDALVLLGPAGTHALAWHMLCILLAVSCQRSGRPVLALSSLIAFTSLVALGALLAGIQCHTKDRRADGTRCPAFLAVPDNWQWQLSGCTAWVMLTLVSGWKQIVSSPPTSGAEQGRGTLDSRARGIYVPVEEAAKAVAPQFQISIGDSMGAATAFRSCEAAGAPMPAFYRAVLLMRRELLKWASAPFSTSGRAASLDAARGAALCAQLCQTHPVAPERRDAGDRAIFRRLQRPVQQALQALLGAWRPPVFRQRHLQTSPNLAERQEVLRLVAAIDEGFGRELLAELRIVAATQHALPSSEDGAKICTSHDDRHRGGMSCPQGLATLDQAGFGRTHLCSAAKVSDAVSRHDDSRARKEGWTRVATPVDDIMEVFARAAVDIDFACADAEWGVGAPGSSFGGADGRKRLPEAPSSPLGSVWLEGDLRGRAFEVSFPGQLEARGIPTSMRELAGRAARVQLFNLQSQPQANCLRCNQEAAMLLFRAQSMALAARRAPIRMMVPRLPPSQALFGMPVRCFSEKVTGGHPEFQDKTMNEAARARQPRAPILIVSAMCVVLMFWWAPALFSAVALGSVLGEDSTHKAFAVGGQSERGDTKREQMKREYAERQAREQANK</sequence>